<feature type="non-terminal residue" evidence="3">
    <location>
        <position position="1"/>
    </location>
</feature>
<dbReference type="PANTHER" id="PTHR25462:SF296">
    <property type="entry name" value="MEIOTIC P26, ISOFORM F"/>
    <property type="match status" value="1"/>
</dbReference>
<comment type="caution">
    <text evidence="3">The sequence shown here is derived from an EMBL/GenBank/DDBJ whole genome shotgun (WGS) entry which is preliminary data.</text>
</comment>
<name>A0A812YAX9_SYMPI</name>
<dbReference type="SUPFAM" id="SSF57845">
    <property type="entry name" value="B-box zinc-binding domain"/>
    <property type="match status" value="1"/>
</dbReference>
<reference evidence="3" key="1">
    <citation type="submission" date="2021-02" db="EMBL/GenBank/DDBJ databases">
        <authorList>
            <person name="Dougan E. K."/>
            <person name="Rhodes N."/>
            <person name="Thang M."/>
            <person name="Chan C."/>
        </authorList>
    </citation>
    <scope>NUCLEOTIDE SEQUENCE</scope>
</reference>
<dbReference type="OrthoDB" id="5800423at2759"/>
<dbReference type="InterPro" id="IPR000315">
    <property type="entry name" value="Znf_B-box"/>
</dbReference>
<dbReference type="PANTHER" id="PTHR25462">
    <property type="entry name" value="BONUS, ISOFORM C-RELATED"/>
    <property type="match status" value="1"/>
</dbReference>
<accession>A0A812YAX9</accession>
<dbReference type="Gene3D" id="3.30.160.60">
    <property type="entry name" value="Classic Zinc Finger"/>
    <property type="match status" value="1"/>
</dbReference>
<organism evidence="3 4">
    <name type="scientific">Symbiodinium pilosum</name>
    <name type="common">Dinoflagellate</name>
    <dbReference type="NCBI Taxonomy" id="2952"/>
    <lineage>
        <taxon>Eukaryota</taxon>
        <taxon>Sar</taxon>
        <taxon>Alveolata</taxon>
        <taxon>Dinophyceae</taxon>
        <taxon>Suessiales</taxon>
        <taxon>Symbiodiniaceae</taxon>
        <taxon>Symbiodinium</taxon>
    </lineage>
</organism>
<gene>
    <name evidence="3" type="primary">Txnl4a</name>
    <name evidence="3" type="ORF">SPIL2461_LOCUS22663</name>
</gene>
<keyword evidence="1" id="KW-0863">Zinc-finger</keyword>
<keyword evidence="1" id="KW-0862">Zinc</keyword>
<evidence type="ECO:0000256" key="1">
    <source>
        <dbReference type="PROSITE-ProRule" id="PRU00024"/>
    </source>
</evidence>
<keyword evidence="4" id="KW-1185">Reference proteome</keyword>
<dbReference type="InterPro" id="IPR047153">
    <property type="entry name" value="TRIM45/56/19-like"/>
</dbReference>
<dbReference type="AlphaFoldDB" id="A0A812YAX9"/>
<evidence type="ECO:0000259" key="2">
    <source>
        <dbReference type="PROSITE" id="PS50119"/>
    </source>
</evidence>
<dbReference type="EMBL" id="CAJNIZ010047532">
    <property type="protein sequence ID" value="CAE7769996.1"/>
    <property type="molecule type" value="Genomic_DNA"/>
</dbReference>
<feature type="domain" description="B box-type" evidence="2">
    <location>
        <begin position="49"/>
        <end position="93"/>
    </location>
</feature>
<dbReference type="CDD" id="cd19757">
    <property type="entry name" value="Bbox1"/>
    <property type="match status" value="1"/>
</dbReference>
<evidence type="ECO:0000313" key="4">
    <source>
        <dbReference type="Proteomes" id="UP000649617"/>
    </source>
</evidence>
<dbReference type="Proteomes" id="UP000649617">
    <property type="component" value="Unassembled WGS sequence"/>
</dbReference>
<feature type="non-terminal residue" evidence="3">
    <location>
        <position position="147"/>
    </location>
</feature>
<dbReference type="CDD" id="cd19756">
    <property type="entry name" value="Bbox2"/>
    <property type="match status" value="1"/>
</dbReference>
<keyword evidence="1" id="KW-0479">Metal-binding</keyword>
<dbReference type="PROSITE" id="PS50119">
    <property type="entry name" value="ZF_BBOX"/>
    <property type="match status" value="1"/>
</dbReference>
<proteinExistence type="predicted"/>
<dbReference type="GO" id="GO:0008270">
    <property type="term" value="F:zinc ion binding"/>
    <property type="evidence" value="ECO:0007669"/>
    <property type="project" value="UniProtKB-KW"/>
</dbReference>
<dbReference type="Pfam" id="PF00643">
    <property type="entry name" value="zf-B_box"/>
    <property type="match status" value="1"/>
</dbReference>
<evidence type="ECO:0000313" key="3">
    <source>
        <dbReference type="EMBL" id="CAE7769996.1"/>
    </source>
</evidence>
<sequence length="147" mass="16386">RCCQCEEIFCSKCAARMHRSGRMRDHQLVPIPQDKAPAIVSSPQRLEPSTSMTCRKHAGEPLQFFCQTCVECICTECVIPRGAAHHGHDVVNVRVAFQQLSHSMKQALETAATRLQGSPARKQTELLPLENGFSKVKIDLVNAFEIL</sequence>
<protein>
    <submittedName>
        <fullName evidence="3">Txnl4a protein</fullName>
    </submittedName>
</protein>